<feature type="compositionally biased region" description="Acidic residues" evidence="4">
    <location>
        <begin position="461"/>
        <end position="475"/>
    </location>
</feature>
<feature type="compositionally biased region" description="Basic and acidic residues" evidence="4">
    <location>
        <begin position="424"/>
        <end position="438"/>
    </location>
</feature>
<dbReference type="Pfam" id="PF08824">
    <property type="entry name" value="Serine_rich"/>
    <property type="match status" value="1"/>
</dbReference>
<evidence type="ECO:0000313" key="7">
    <source>
        <dbReference type="EMBL" id="CAD5115491.1"/>
    </source>
</evidence>
<dbReference type="Gene3D" id="1.20.120.830">
    <property type="entry name" value="Serine-rich domain"/>
    <property type="match status" value="1"/>
</dbReference>
<organism evidence="7 8">
    <name type="scientific">Dimorphilus gyrociliatus</name>
    <dbReference type="NCBI Taxonomy" id="2664684"/>
    <lineage>
        <taxon>Eukaryota</taxon>
        <taxon>Metazoa</taxon>
        <taxon>Spiralia</taxon>
        <taxon>Lophotrochozoa</taxon>
        <taxon>Annelida</taxon>
        <taxon>Polychaeta</taxon>
        <taxon>Polychaeta incertae sedis</taxon>
        <taxon>Dinophilidae</taxon>
        <taxon>Dimorphilus</taxon>
    </lineage>
</organism>
<feature type="compositionally biased region" description="Acidic residues" evidence="4">
    <location>
        <begin position="496"/>
        <end position="574"/>
    </location>
</feature>
<evidence type="ECO:0000259" key="6">
    <source>
        <dbReference type="Pfam" id="PF12026"/>
    </source>
</evidence>
<feature type="region of interest" description="Disordered" evidence="4">
    <location>
        <begin position="386"/>
        <end position="574"/>
    </location>
</feature>
<comment type="caution">
    <text evidence="7">The sequence shown here is derived from an EMBL/GenBank/DDBJ whole genome shotgun (WGS) entry which is preliminary data.</text>
</comment>
<dbReference type="AlphaFoldDB" id="A0A7I8VIJ1"/>
<dbReference type="InterPro" id="IPR037362">
    <property type="entry name" value="CAS_fam"/>
</dbReference>
<name>A0A7I8VIJ1_9ANNE</name>
<evidence type="ECO:0000256" key="3">
    <source>
        <dbReference type="ARBA" id="ARBA00022553"/>
    </source>
</evidence>
<proteinExistence type="predicted"/>
<dbReference type="GO" id="GO:0005737">
    <property type="term" value="C:cytoplasm"/>
    <property type="evidence" value="ECO:0007669"/>
    <property type="project" value="UniProtKB-SubCell"/>
</dbReference>
<dbReference type="InterPro" id="IPR014928">
    <property type="entry name" value="Serine_rich_dom"/>
</dbReference>
<feature type="domain" description="CAS family C-terminal" evidence="6">
    <location>
        <begin position="241"/>
        <end position="356"/>
    </location>
</feature>
<dbReference type="EMBL" id="CAJFCJ010000006">
    <property type="protein sequence ID" value="CAD5115491.1"/>
    <property type="molecule type" value="Genomic_DNA"/>
</dbReference>
<feature type="compositionally biased region" description="Basic and acidic residues" evidence="4">
    <location>
        <begin position="390"/>
        <end position="403"/>
    </location>
</feature>
<keyword evidence="3" id="KW-0597">Phosphoprotein</keyword>
<evidence type="ECO:0000259" key="5">
    <source>
        <dbReference type="Pfam" id="PF08824"/>
    </source>
</evidence>
<evidence type="ECO:0000256" key="2">
    <source>
        <dbReference type="ARBA" id="ARBA00022490"/>
    </source>
</evidence>
<dbReference type="PANTHER" id="PTHR10654:SF18">
    <property type="entry name" value="IP17195P"/>
    <property type="match status" value="1"/>
</dbReference>
<protein>
    <submittedName>
        <fullName evidence="7">DgyrCDS4460</fullName>
    </submittedName>
</protein>
<keyword evidence="2" id="KW-0963">Cytoplasm</keyword>
<keyword evidence="8" id="KW-1185">Reference proteome</keyword>
<reference evidence="7 8" key="1">
    <citation type="submission" date="2020-08" db="EMBL/GenBank/DDBJ databases">
        <authorList>
            <person name="Hejnol A."/>
        </authorList>
    </citation>
    <scope>NUCLEOTIDE SEQUENCE [LARGE SCALE GENOMIC DNA]</scope>
</reference>
<gene>
    <name evidence="7" type="ORF">DGYR_LOCUS4230</name>
</gene>
<comment type="subcellular location">
    <subcellularLocation>
        <location evidence="1">Cytoplasm</location>
    </subcellularLocation>
</comment>
<dbReference type="InterPro" id="IPR038319">
    <property type="entry name" value="Serine_rich_sf"/>
</dbReference>
<feature type="domain" description="Serine rich protein interaction" evidence="5">
    <location>
        <begin position="71"/>
        <end position="214"/>
    </location>
</feature>
<evidence type="ECO:0000256" key="1">
    <source>
        <dbReference type="ARBA" id="ARBA00004496"/>
    </source>
</evidence>
<dbReference type="Gene3D" id="1.20.120.230">
    <property type="entry name" value="Alpha-catenin/vinculin-like"/>
    <property type="match status" value="1"/>
</dbReference>
<dbReference type="PANTHER" id="PTHR10654">
    <property type="entry name" value="CAS SCAFFOLDING PROTEIN"/>
    <property type="match status" value="1"/>
</dbReference>
<dbReference type="Proteomes" id="UP000549394">
    <property type="component" value="Unassembled WGS sequence"/>
</dbReference>
<feature type="compositionally biased region" description="Acidic residues" evidence="4">
    <location>
        <begin position="439"/>
        <end position="454"/>
    </location>
</feature>
<dbReference type="InterPro" id="IPR021901">
    <property type="entry name" value="CAS_C"/>
</dbReference>
<dbReference type="Pfam" id="PF12026">
    <property type="entry name" value="CAS_C"/>
    <property type="match status" value="1"/>
</dbReference>
<dbReference type="GO" id="GO:0007169">
    <property type="term" value="P:cell surface receptor protein tyrosine kinase signaling pathway"/>
    <property type="evidence" value="ECO:0007669"/>
    <property type="project" value="TreeGrafter"/>
</dbReference>
<evidence type="ECO:0000256" key="4">
    <source>
        <dbReference type="SAM" id="MobiDB-lite"/>
    </source>
</evidence>
<feature type="region of interest" description="Disordered" evidence="4">
    <location>
        <begin position="1"/>
        <end position="31"/>
    </location>
</feature>
<evidence type="ECO:0000313" key="8">
    <source>
        <dbReference type="Proteomes" id="UP000549394"/>
    </source>
</evidence>
<sequence length="574" mass="64067">MNSGEDYDVPPSPRPIQYYSSPSDSGRGTPKFFDPIYDLVDDQRDSAIGLGENRLSSASSLPSVGFEELNLSRDEAVSAILKVEKNLDSACNRLLSASSAKQIDATFERQVHSAFNNVITSLRELLELCKGSIGSADRNCDEKSVPKKLFSLLEPVDSAFGTLTSNIHKLDRCGWNLKSSVEILQASLAVVRHLISDCGRLITVIQANSSSIFNPDIPVKTEDSMTAVYSTPKPKTAPKPKKNICIVRALNNKLTGEDRHLLDDYKSFVEKQCNIVQSYVSAYTDSVSSKDQPIVYVEKIRQVVVSAQALVHVTDTLHRHLKCESVREGIYKVGASLCESLKSCVLEAKKALEIHNHSKTTTDCVNEILHYVKQVKLSFDTKPNNRKIAKRETPDAYNERQNGEDDGEDSIDDDIDGSLEDERDDNKERGGETRKSYNFDDEGEDDETEGDEGEESKQSDQENDGQDDDDNGEVEDYNKDDGGEGDRNENNGIVGTEDDDDGQGDESEEDEEEDEGKGDKKEEEDEEAERDEANEEDDEEGAEDEEEEEEDDEDEEEDEDEDEDEEENDDNDNI</sequence>
<feature type="compositionally biased region" description="Basic and acidic residues" evidence="4">
    <location>
        <begin position="476"/>
        <end position="489"/>
    </location>
</feature>
<dbReference type="GO" id="GO:0005886">
    <property type="term" value="C:plasma membrane"/>
    <property type="evidence" value="ECO:0007669"/>
    <property type="project" value="TreeGrafter"/>
</dbReference>
<feature type="compositionally biased region" description="Acidic residues" evidence="4">
    <location>
        <begin position="404"/>
        <end position="423"/>
    </location>
</feature>
<dbReference type="GO" id="GO:0016477">
    <property type="term" value="P:cell migration"/>
    <property type="evidence" value="ECO:0007669"/>
    <property type="project" value="TreeGrafter"/>
</dbReference>
<accession>A0A7I8VIJ1</accession>